<evidence type="ECO:0000313" key="2">
    <source>
        <dbReference type="Proteomes" id="UP000225722"/>
    </source>
</evidence>
<sequence>MGKMAWLPTSSSNGTKILHLQSDTSRPFRPYSTFPHLAVPDHTIPGGSKGWATYQKLLKCGWEIVASDRVSDVGGLAGVVDEI</sequence>
<organism evidence="1 2">
    <name type="scientific">Nodularia phage vB_NpeS-2AV2</name>
    <dbReference type="NCBI Taxonomy" id="1777122"/>
    <lineage>
        <taxon>Viruses</taxon>
        <taxon>Duplodnaviria</taxon>
        <taxon>Heunggongvirae</taxon>
        <taxon>Uroviricota</taxon>
        <taxon>Caudoviricetes</taxon>
        <taxon>Ravarandavirus</taxon>
        <taxon>Ravarandavirus rv2AV2</taxon>
    </lineage>
</organism>
<gene>
    <name evidence="1" type="ORF">2AV2_152</name>
</gene>
<evidence type="ECO:0000313" key="1">
    <source>
        <dbReference type="EMBL" id="ALY07604.1"/>
    </source>
</evidence>
<dbReference type="Proteomes" id="UP000225722">
    <property type="component" value="Segment"/>
</dbReference>
<proteinExistence type="predicted"/>
<protein>
    <submittedName>
        <fullName evidence="1">Uncharacterized protein</fullName>
    </submittedName>
</protein>
<keyword evidence="2" id="KW-1185">Reference proteome</keyword>
<name>A0A1L2BX43_9CAUD</name>
<reference evidence="2" key="1">
    <citation type="submission" date="2015-12" db="EMBL/GenBank/DDBJ databases">
        <authorList>
            <person name="Sencilo A."/>
            <person name="Bamford D.H."/>
            <person name="Roine E."/>
        </authorList>
    </citation>
    <scope>NUCLEOTIDE SEQUENCE [LARGE SCALE GENOMIC DNA]</scope>
</reference>
<dbReference type="EMBL" id="KU230356">
    <property type="protein sequence ID" value="ALY07604.1"/>
    <property type="molecule type" value="Genomic_DNA"/>
</dbReference>
<accession>A0A1L2BX43</accession>